<dbReference type="Proteomes" id="UP000041254">
    <property type="component" value="Unassembled WGS sequence"/>
</dbReference>
<dbReference type="STRING" id="1169540.A0A0G4FEP8"/>
<dbReference type="PROSITE" id="PS50082">
    <property type="entry name" value="WD_REPEATS_2"/>
    <property type="match status" value="1"/>
</dbReference>
<dbReference type="GO" id="GO:0006457">
    <property type="term" value="P:protein folding"/>
    <property type="evidence" value="ECO:0007669"/>
    <property type="project" value="InterPro"/>
</dbReference>
<keyword evidence="5" id="KW-0697">Rotamase</keyword>
<dbReference type="CDD" id="cd01927">
    <property type="entry name" value="cyclophilin_WD40"/>
    <property type="match status" value="1"/>
</dbReference>
<protein>
    <recommendedName>
        <fullName evidence="2">peptidylprolyl isomerase</fullName>
        <ecNumber evidence="2">5.2.1.8</ecNumber>
    </recommendedName>
</protein>
<dbReference type="FunCoup" id="A0A0G4FEP8">
    <property type="interactions" value="567"/>
</dbReference>
<dbReference type="PRINTS" id="PR00153">
    <property type="entry name" value="CSAPPISMRASE"/>
</dbReference>
<dbReference type="Pfam" id="PF00400">
    <property type="entry name" value="WD40"/>
    <property type="match status" value="1"/>
</dbReference>
<dbReference type="SMART" id="SM00320">
    <property type="entry name" value="WD40"/>
    <property type="match status" value="4"/>
</dbReference>
<keyword evidence="6" id="KW-0413">Isomerase</keyword>
<evidence type="ECO:0000256" key="7">
    <source>
        <dbReference type="PROSITE-ProRule" id="PRU00221"/>
    </source>
</evidence>
<comment type="catalytic activity">
    <reaction evidence="1">
        <text>[protein]-peptidylproline (omega=180) = [protein]-peptidylproline (omega=0)</text>
        <dbReference type="Rhea" id="RHEA:16237"/>
        <dbReference type="Rhea" id="RHEA-COMP:10747"/>
        <dbReference type="Rhea" id="RHEA-COMP:10748"/>
        <dbReference type="ChEBI" id="CHEBI:83833"/>
        <dbReference type="ChEBI" id="CHEBI:83834"/>
        <dbReference type="EC" id="5.2.1.8"/>
    </reaction>
</comment>
<dbReference type="Pfam" id="PF00160">
    <property type="entry name" value="Pro_isomerase"/>
    <property type="match status" value="1"/>
</dbReference>
<evidence type="ECO:0000256" key="6">
    <source>
        <dbReference type="ARBA" id="ARBA00023235"/>
    </source>
</evidence>
<dbReference type="InterPro" id="IPR020892">
    <property type="entry name" value="Cyclophilin-type_PPIase_CS"/>
</dbReference>
<dbReference type="PANTHER" id="PTHR45625:SF4">
    <property type="entry name" value="PEPTIDYLPROLYL ISOMERASE DOMAIN AND WD REPEAT-CONTAINING PROTEIN 1"/>
    <property type="match status" value="1"/>
</dbReference>
<feature type="repeat" description="WD" evidence="7">
    <location>
        <begin position="83"/>
        <end position="115"/>
    </location>
</feature>
<reference evidence="10 11" key="1">
    <citation type="submission" date="2014-11" db="EMBL/GenBank/DDBJ databases">
        <authorList>
            <person name="Zhu J."/>
            <person name="Qi W."/>
            <person name="Song R."/>
        </authorList>
    </citation>
    <scope>NUCLEOTIDE SEQUENCE [LARGE SCALE GENOMIC DNA]</scope>
</reference>
<dbReference type="FunFam" id="2.40.100.10:FF:000003">
    <property type="entry name" value="Peptidylprolyl isomerase domain and WD repeat-containing 1"/>
    <property type="match status" value="1"/>
</dbReference>
<feature type="domain" description="PPIase cyclophilin-type" evidence="9">
    <location>
        <begin position="494"/>
        <end position="648"/>
    </location>
</feature>
<evidence type="ECO:0000256" key="4">
    <source>
        <dbReference type="ARBA" id="ARBA00022737"/>
    </source>
</evidence>
<dbReference type="InterPro" id="IPR036322">
    <property type="entry name" value="WD40_repeat_dom_sf"/>
</dbReference>
<evidence type="ECO:0000256" key="2">
    <source>
        <dbReference type="ARBA" id="ARBA00013194"/>
    </source>
</evidence>
<dbReference type="GO" id="GO:0003755">
    <property type="term" value="F:peptidyl-prolyl cis-trans isomerase activity"/>
    <property type="evidence" value="ECO:0007669"/>
    <property type="project" value="UniProtKB-KW"/>
</dbReference>
<dbReference type="PROSITE" id="PS00170">
    <property type="entry name" value="CSA_PPIASE_1"/>
    <property type="match status" value="1"/>
</dbReference>
<name>A0A0G4FEP8_VITBC</name>
<dbReference type="OrthoDB" id="271386at2759"/>
<dbReference type="InParanoid" id="A0A0G4FEP8"/>
<dbReference type="PhylomeDB" id="A0A0G4FEP8"/>
<evidence type="ECO:0000256" key="5">
    <source>
        <dbReference type="ARBA" id="ARBA00023110"/>
    </source>
</evidence>
<dbReference type="AlphaFoldDB" id="A0A0G4FEP8"/>
<dbReference type="InterPro" id="IPR015943">
    <property type="entry name" value="WD40/YVTN_repeat-like_dom_sf"/>
</dbReference>
<accession>A0A0G4FEP8</accession>
<dbReference type="InterPro" id="IPR029000">
    <property type="entry name" value="Cyclophilin-like_dom_sf"/>
</dbReference>
<evidence type="ECO:0000313" key="11">
    <source>
        <dbReference type="Proteomes" id="UP000041254"/>
    </source>
</evidence>
<keyword evidence="3 7" id="KW-0853">WD repeat</keyword>
<dbReference type="SUPFAM" id="SSF50978">
    <property type="entry name" value="WD40 repeat-like"/>
    <property type="match status" value="1"/>
</dbReference>
<sequence>MADDSFDIPLPPPAAADEDQNGADDANGTSERADLDPPAGGGDEDDLGPMPMPPQPAKKKRKVAVNEQVYLDNLPTCDMYEKSYMHRQTITHVCASNEVEFVMTGSADGHIKFWKKSYEGIEFVKHFRAHIGALLAMAVSSDGIYLGSVGSDNAFKLFDILNFDMTCMMKLDFTPLALAFVHPRDSAEPVVAISEKGCPKVRLVTATDPSGTPLRVFERHMKAVHLLHYVPALHCVVSADKSGGLEMWDPDTLQLPTPASTGGRIQFTLKSDTDLFELLKSKTHALSLTVSPDGNLFACLCEDFHLRVFRLSTGKMIRKYDESIDMYTTAQSDPLMEQLHLDKINFGRRLATEKELRKSDAFYLQGIVFDESSTLLIYPCMVGIKVVNIITNNLSRILGRPESGERFLAIALFQGKPQRKKATGAIMSGSGDRIVQESADPILFCSSYKRQRFYLFSRREPPDSVKESRDIFNEKPTKEEAQAMAGIDTGEIRLGKQATIHTTVGDIVVKLFPNEVPRTVENFTVHSRNGYYDNCLFHRVIKGFMLQTGDPNGDGTGGESIWGGEFEDEFHRALKHDRPYTVSMANAGPNTNGSQFFVTTVPCPWLDNKHTVFGRVVQGMDVCHAIENVRTDGEDRPYKDIRILTIKISA</sequence>
<dbReference type="PROSITE" id="PS50072">
    <property type="entry name" value="CSA_PPIASE_2"/>
    <property type="match status" value="1"/>
</dbReference>
<gene>
    <name evidence="10" type="ORF">Vbra_4418</name>
</gene>
<dbReference type="InterPro" id="IPR001680">
    <property type="entry name" value="WD40_rpt"/>
</dbReference>
<dbReference type="PANTHER" id="PTHR45625">
    <property type="entry name" value="PEPTIDYL-PROLYL CIS-TRANS ISOMERASE-RELATED"/>
    <property type="match status" value="1"/>
</dbReference>
<evidence type="ECO:0000259" key="9">
    <source>
        <dbReference type="PROSITE" id="PS50072"/>
    </source>
</evidence>
<evidence type="ECO:0000313" key="10">
    <source>
        <dbReference type="EMBL" id="CEM11716.1"/>
    </source>
</evidence>
<dbReference type="Gene3D" id="2.130.10.10">
    <property type="entry name" value="YVTN repeat-like/Quinoprotein amine dehydrogenase"/>
    <property type="match status" value="1"/>
</dbReference>
<dbReference type="GO" id="GO:0005634">
    <property type="term" value="C:nucleus"/>
    <property type="evidence" value="ECO:0007669"/>
    <property type="project" value="UniProtKB-ARBA"/>
</dbReference>
<organism evidence="10 11">
    <name type="scientific">Vitrella brassicaformis (strain CCMP3155)</name>
    <dbReference type="NCBI Taxonomy" id="1169540"/>
    <lineage>
        <taxon>Eukaryota</taxon>
        <taxon>Sar</taxon>
        <taxon>Alveolata</taxon>
        <taxon>Colpodellida</taxon>
        <taxon>Vitrellaceae</taxon>
        <taxon>Vitrella</taxon>
    </lineage>
</organism>
<feature type="region of interest" description="Disordered" evidence="8">
    <location>
        <begin position="1"/>
        <end position="63"/>
    </location>
</feature>
<evidence type="ECO:0000256" key="1">
    <source>
        <dbReference type="ARBA" id="ARBA00000971"/>
    </source>
</evidence>
<dbReference type="Gene3D" id="2.40.100.10">
    <property type="entry name" value="Cyclophilin-like"/>
    <property type="match status" value="1"/>
</dbReference>
<keyword evidence="4" id="KW-0677">Repeat</keyword>
<evidence type="ECO:0000256" key="8">
    <source>
        <dbReference type="SAM" id="MobiDB-lite"/>
    </source>
</evidence>
<dbReference type="VEuPathDB" id="CryptoDB:Vbra_4418"/>
<dbReference type="InterPro" id="IPR002130">
    <property type="entry name" value="Cyclophilin-type_PPIase_dom"/>
</dbReference>
<proteinExistence type="predicted"/>
<evidence type="ECO:0000256" key="3">
    <source>
        <dbReference type="ARBA" id="ARBA00022574"/>
    </source>
</evidence>
<keyword evidence="11" id="KW-1185">Reference proteome</keyword>
<dbReference type="SUPFAM" id="SSF50891">
    <property type="entry name" value="Cyclophilin-like"/>
    <property type="match status" value="1"/>
</dbReference>
<dbReference type="EMBL" id="CDMY01000423">
    <property type="protein sequence ID" value="CEM11716.1"/>
    <property type="molecule type" value="Genomic_DNA"/>
</dbReference>
<dbReference type="InterPro" id="IPR044666">
    <property type="entry name" value="Cyclophilin_A-like"/>
</dbReference>
<dbReference type="OMA" id="GMVEYWR"/>
<dbReference type="EC" id="5.2.1.8" evidence="2"/>